<accession>C1MJB5</accession>
<proteinExistence type="predicted"/>
<dbReference type="InterPro" id="IPR018706">
    <property type="entry name" value="DUF2214_membrane"/>
</dbReference>
<dbReference type="GeneID" id="9680474"/>
<feature type="transmembrane region" description="Helical" evidence="1">
    <location>
        <begin position="100"/>
        <end position="120"/>
    </location>
</feature>
<evidence type="ECO:0000313" key="3">
    <source>
        <dbReference type="Proteomes" id="UP000001876"/>
    </source>
</evidence>
<keyword evidence="3" id="KW-1185">Reference proteome</keyword>
<dbReference type="AlphaFoldDB" id="C1MJB5"/>
<dbReference type="KEGG" id="mpp:MICPUCDRAFT_61879"/>
<reference evidence="2 3" key="1">
    <citation type="journal article" date="2009" name="Science">
        <title>Green evolution and dynamic adaptations revealed by genomes of the marine picoeukaryotes Micromonas.</title>
        <authorList>
            <person name="Worden A.Z."/>
            <person name="Lee J.H."/>
            <person name="Mock T."/>
            <person name="Rouze P."/>
            <person name="Simmons M.P."/>
            <person name="Aerts A.L."/>
            <person name="Allen A.E."/>
            <person name="Cuvelier M.L."/>
            <person name="Derelle E."/>
            <person name="Everett M.V."/>
            <person name="Foulon E."/>
            <person name="Grimwood J."/>
            <person name="Gundlach H."/>
            <person name="Henrissat B."/>
            <person name="Napoli C."/>
            <person name="McDonald S.M."/>
            <person name="Parker M.S."/>
            <person name="Rombauts S."/>
            <person name="Salamov A."/>
            <person name="Von Dassow P."/>
            <person name="Badger J.H."/>
            <person name="Coutinho P.M."/>
            <person name="Demir E."/>
            <person name="Dubchak I."/>
            <person name="Gentemann C."/>
            <person name="Eikrem W."/>
            <person name="Gready J.E."/>
            <person name="John U."/>
            <person name="Lanier W."/>
            <person name="Lindquist E.A."/>
            <person name="Lucas S."/>
            <person name="Mayer K.F."/>
            <person name="Moreau H."/>
            <person name="Not F."/>
            <person name="Otillar R."/>
            <person name="Panaud O."/>
            <person name="Pangilinan J."/>
            <person name="Paulsen I."/>
            <person name="Piegu B."/>
            <person name="Poliakov A."/>
            <person name="Robbens S."/>
            <person name="Schmutz J."/>
            <person name="Toulza E."/>
            <person name="Wyss T."/>
            <person name="Zelensky A."/>
            <person name="Zhou K."/>
            <person name="Armbrust E.V."/>
            <person name="Bhattacharya D."/>
            <person name="Goodenough U.W."/>
            <person name="Van de Peer Y."/>
            <person name="Grigoriev I.V."/>
        </authorList>
    </citation>
    <scope>NUCLEOTIDE SEQUENCE [LARGE SCALE GENOMIC DNA]</scope>
    <source>
        <strain evidence="2 3">CCMP1545</strain>
    </source>
</reference>
<evidence type="ECO:0000313" key="2">
    <source>
        <dbReference type="EMBL" id="EEH60537.1"/>
    </source>
</evidence>
<dbReference type="eggNOG" id="ENOG502S1I9">
    <property type="taxonomic scope" value="Eukaryota"/>
</dbReference>
<dbReference type="RefSeq" id="XP_003055285.1">
    <property type="nucleotide sequence ID" value="XM_003055239.1"/>
</dbReference>
<dbReference type="Proteomes" id="UP000001876">
    <property type="component" value="Unassembled WGS sequence"/>
</dbReference>
<dbReference type="EMBL" id="GG663735">
    <property type="protein sequence ID" value="EEH60537.1"/>
    <property type="molecule type" value="Genomic_DNA"/>
</dbReference>
<dbReference type="OMA" id="WAIPLRK"/>
<keyword evidence="1" id="KW-0472">Membrane</keyword>
<sequence>MAALMMLRAPALALPARASASRGRGRVSRAAAPARVVRASSADADADREKNISRDVAAPAPLSADATRNVLAAFPALAMLASPEMASAAVSPVASATAAYGHYLGLVLVVATLVAEKFLIKPELTEEEAKTLVIADSVYGIAGLLVLYTGYLRVTEYGKGWEFYAHEPIFWVKMGLFGVMGSSSLFNTIKIITMAAAQSKGEKPALGEKLAARMQKIVNGELLAIGSIPLAAAMMARGVAYQEQMPWQAGAAPVAAVCAGLTFKYVKEALSWSDEEKVESA</sequence>
<name>C1MJB5_MICPC</name>
<dbReference type="Pfam" id="PF09980">
    <property type="entry name" value="DUF2214"/>
    <property type="match status" value="1"/>
</dbReference>
<dbReference type="OrthoDB" id="495663at2759"/>
<keyword evidence="1" id="KW-0812">Transmembrane</keyword>
<keyword evidence="1" id="KW-1133">Transmembrane helix</keyword>
<feature type="transmembrane region" description="Helical" evidence="1">
    <location>
        <begin position="171"/>
        <end position="197"/>
    </location>
</feature>
<feature type="transmembrane region" description="Helical" evidence="1">
    <location>
        <begin position="132"/>
        <end position="151"/>
    </location>
</feature>
<evidence type="ECO:0000256" key="1">
    <source>
        <dbReference type="SAM" id="Phobius"/>
    </source>
</evidence>
<organism evidence="3">
    <name type="scientific">Micromonas pusilla (strain CCMP1545)</name>
    <name type="common">Picoplanktonic green alga</name>
    <dbReference type="NCBI Taxonomy" id="564608"/>
    <lineage>
        <taxon>Eukaryota</taxon>
        <taxon>Viridiplantae</taxon>
        <taxon>Chlorophyta</taxon>
        <taxon>Mamiellophyceae</taxon>
        <taxon>Mamiellales</taxon>
        <taxon>Mamiellaceae</taxon>
        <taxon>Micromonas</taxon>
    </lineage>
</organism>
<protein>
    <submittedName>
        <fullName evidence="2">Predicted protein</fullName>
    </submittedName>
</protein>
<gene>
    <name evidence="2" type="ORF">MICPUCDRAFT_61879</name>
</gene>